<name>A0A2V5LBQ2_9MICC</name>
<keyword evidence="2" id="KW-1185">Reference proteome</keyword>
<organism evidence="1 2">
    <name type="scientific">Arthrobacter livingstonensis</name>
    <dbReference type="NCBI Taxonomy" id="670078"/>
    <lineage>
        <taxon>Bacteria</taxon>
        <taxon>Bacillati</taxon>
        <taxon>Actinomycetota</taxon>
        <taxon>Actinomycetes</taxon>
        <taxon>Micrococcales</taxon>
        <taxon>Micrococcaceae</taxon>
        <taxon>Arthrobacter</taxon>
    </lineage>
</organism>
<accession>A0A2V5LBQ2</accession>
<proteinExistence type="predicted"/>
<dbReference type="SUPFAM" id="SSF140453">
    <property type="entry name" value="EsxAB dimer-like"/>
    <property type="match status" value="1"/>
</dbReference>
<dbReference type="Gene3D" id="1.10.287.1060">
    <property type="entry name" value="ESAT-6-like"/>
    <property type="match status" value="1"/>
</dbReference>
<sequence length="92" mass="10149">MCIMAGLIGNNPEDMADLASKIGHAVDQIQQLTSTLDGKATSVQWQGPDADRFKHTDWPTYKTQLNKVAQSLAQVQQNVNKQKQEQISTSAH</sequence>
<evidence type="ECO:0000313" key="1">
    <source>
        <dbReference type="EMBL" id="PYI69071.1"/>
    </source>
</evidence>
<dbReference type="AlphaFoldDB" id="A0A2V5LBQ2"/>
<protein>
    <recommendedName>
        <fullName evidence="3">WXG100 family type VII secretion target</fullName>
    </recommendedName>
</protein>
<comment type="caution">
    <text evidence="1">The sequence shown here is derived from an EMBL/GenBank/DDBJ whole genome shotgun (WGS) entry which is preliminary data.</text>
</comment>
<dbReference type="Proteomes" id="UP000247832">
    <property type="component" value="Unassembled WGS sequence"/>
</dbReference>
<evidence type="ECO:0008006" key="3">
    <source>
        <dbReference type="Google" id="ProtNLM"/>
    </source>
</evidence>
<gene>
    <name evidence="1" type="ORF">CVV68_04580</name>
</gene>
<evidence type="ECO:0000313" key="2">
    <source>
        <dbReference type="Proteomes" id="UP000247832"/>
    </source>
</evidence>
<reference evidence="1 2" key="1">
    <citation type="submission" date="2018-05" db="EMBL/GenBank/DDBJ databases">
        <title>Genetic diversity of glacier-inhabiting Cryobacterium bacteria in China and description of Cryobacterium mengkeensis sp. nov. and Arthrobacter glacialis sp. nov.</title>
        <authorList>
            <person name="Liu Q."/>
            <person name="Xin Y.-H."/>
        </authorList>
    </citation>
    <scope>NUCLEOTIDE SEQUENCE [LARGE SCALE GENOMIC DNA]</scope>
    <source>
        <strain evidence="1 2">LI2</strain>
    </source>
</reference>
<dbReference type="InterPro" id="IPR036689">
    <property type="entry name" value="ESAT-6-like_sf"/>
</dbReference>
<dbReference type="EMBL" id="QJVD01000003">
    <property type="protein sequence ID" value="PYI69071.1"/>
    <property type="molecule type" value="Genomic_DNA"/>
</dbReference>